<dbReference type="OrthoDB" id="244732at2"/>
<organism evidence="3 4">
    <name type="scientific">Blastopirellula retiformator</name>
    <dbReference type="NCBI Taxonomy" id="2527970"/>
    <lineage>
        <taxon>Bacteria</taxon>
        <taxon>Pseudomonadati</taxon>
        <taxon>Planctomycetota</taxon>
        <taxon>Planctomycetia</taxon>
        <taxon>Pirellulales</taxon>
        <taxon>Pirellulaceae</taxon>
        <taxon>Blastopirellula</taxon>
    </lineage>
</organism>
<dbReference type="EMBL" id="SJPF01000001">
    <property type="protein sequence ID" value="TWT38364.1"/>
    <property type="molecule type" value="Genomic_DNA"/>
</dbReference>
<evidence type="ECO:0000259" key="2">
    <source>
        <dbReference type="Pfam" id="PF13360"/>
    </source>
</evidence>
<dbReference type="InterPro" id="IPR018391">
    <property type="entry name" value="PQQ_b-propeller_rpt"/>
</dbReference>
<comment type="caution">
    <text evidence="3">The sequence shown here is derived from an EMBL/GenBank/DDBJ whole genome shotgun (WGS) entry which is preliminary data.</text>
</comment>
<dbReference type="PANTHER" id="PTHR34512:SF30">
    <property type="entry name" value="OUTER MEMBRANE PROTEIN ASSEMBLY FACTOR BAMB"/>
    <property type="match status" value="1"/>
</dbReference>
<dbReference type="InterPro" id="IPR002372">
    <property type="entry name" value="PQQ_rpt_dom"/>
</dbReference>
<sequence>MHAVSCLVLLSAMAVGSDNWPAFQGAGVEAPAADQLPLKWSPDSNIGWTADLKGYGQSSPIVWNGKVYVTSIDGPNKESNIVTCLNLADGKQLWQKEFKSSLPIKSSTYVSRAAPTPAVDQLGVYAFFESGDMITLSHDGEQLWSKSLIAEYGELKSNHGLAASPALSEDAVILLVENDGPSYIVAFDKKTGEAIWKTDRESKISWSSPRVIQTPGGPQAIVSSSGTVDGYDVINGKKLWTIDDLGGNTTNTPMPYGDGVFLVGASAGRGEESGAGAKRSNMAVRVRESDAGATAEVLWRNEKASSSFSTPIVHNGVAYWVNKSGVVFGVDVESGETLFTERLSQSCWATSLGVGDRVYFFGKDGKTTVVKAGPKWEVLAENMLWDPEAEQPAAAPAAEGKEGGRRGPPGSSGPVLYGYAAVPGKLLIRTGPKLYCITP</sequence>
<dbReference type="PANTHER" id="PTHR34512">
    <property type="entry name" value="CELL SURFACE PROTEIN"/>
    <property type="match status" value="1"/>
</dbReference>
<name>A0A5C5VI99_9BACT</name>
<dbReference type="SUPFAM" id="SSF50998">
    <property type="entry name" value="Quinoprotein alcohol dehydrogenase-like"/>
    <property type="match status" value="1"/>
</dbReference>
<dbReference type="InterPro" id="IPR011047">
    <property type="entry name" value="Quinoprotein_ADH-like_sf"/>
</dbReference>
<dbReference type="SMART" id="SM00564">
    <property type="entry name" value="PQQ"/>
    <property type="match status" value="3"/>
</dbReference>
<accession>A0A5C5VI99</accession>
<protein>
    <submittedName>
        <fullName evidence="3">Outer membrane biogenesis protein BamB</fullName>
    </submittedName>
</protein>
<feature type="domain" description="Pyrrolo-quinoline quinone repeat" evidence="2">
    <location>
        <begin position="293"/>
        <end position="371"/>
    </location>
</feature>
<dbReference type="RefSeq" id="WP_146428626.1">
    <property type="nucleotide sequence ID" value="NZ_SJPF01000001.1"/>
</dbReference>
<feature type="region of interest" description="Disordered" evidence="1">
    <location>
        <begin position="390"/>
        <end position="409"/>
    </location>
</feature>
<dbReference type="Proteomes" id="UP000318878">
    <property type="component" value="Unassembled WGS sequence"/>
</dbReference>
<dbReference type="Gene3D" id="2.130.10.10">
    <property type="entry name" value="YVTN repeat-like/Quinoprotein amine dehydrogenase"/>
    <property type="match status" value="2"/>
</dbReference>
<keyword evidence="4" id="KW-1185">Reference proteome</keyword>
<evidence type="ECO:0000313" key="3">
    <source>
        <dbReference type="EMBL" id="TWT38364.1"/>
    </source>
</evidence>
<feature type="domain" description="Pyrrolo-quinoline quinone repeat" evidence="2">
    <location>
        <begin position="45"/>
        <end position="151"/>
    </location>
</feature>
<dbReference type="InterPro" id="IPR015943">
    <property type="entry name" value="WD40/YVTN_repeat-like_dom_sf"/>
</dbReference>
<proteinExistence type="predicted"/>
<evidence type="ECO:0000313" key="4">
    <source>
        <dbReference type="Proteomes" id="UP000318878"/>
    </source>
</evidence>
<gene>
    <name evidence="3" type="ORF">Enr8_00560</name>
</gene>
<feature type="domain" description="Pyrrolo-quinoline quinone repeat" evidence="2">
    <location>
        <begin position="162"/>
        <end position="242"/>
    </location>
</feature>
<dbReference type="Pfam" id="PF13360">
    <property type="entry name" value="PQQ_2"/>
    <property type="match status" value="3"/>
</dbReference>
<dbReference type="AlphaFoldDB" id="A0A5C5VI99"/>
<evidence type="ECO:0000256" key="1">
    <source>
        <dbReference type="SAM" id="MobiDB-lite"/>
    </source>
</evidence>
<reference evidence="3 4" key="1">
    <citation type="submission" date="2019-02" db="EMBL/GenBank/DDBJ databases">
        <title>Deep-cultivation of Planctomycetes and their phenomic and genomic characterization uncovers novel biology.</title>
        <authorList>
            <person name="Wiegand S."/>
            <person name="Jogler M."/>
            <person name="Boedeker C."/>
            <person name="Pinto D."/>
            <person name="Vollmers J."/>
            <person name="Rivas-Marin E."/>
            <person name="Kohn T."/>
            <person name="Peeters S.H."/>
            <person name="Heuer A."/>
            <person name="Rast P."/>
            <person name="Oberbeckmann S."/>
            <person name="Bunk B."/>
            <person name="Jeske O."/>
            <person name="Meyerdierks A."/>
            <person name="Storesund J.E."/>
            <person name="Kallscheuer N."/>
            <person name="Luecker S."/>
            <person name="Lage O.M."/>
            <person name="Pohl T."/>
            <person name="Merkel B.J."/>
            <person name="Hornburger P."/>
            <person name="Mueller R.-W."/>
            <person name="Bruemmer F."/>
            <person name="Labrenz M."/>
            <person name="Spormann A.M."/>
            <person name="Op Den Camp H."/>
            <person name="Overmann J."/>
            <person name="Amann R."/>
            <person name="Jetten M.S.M."/>
            <person name="Mascher T."/>
            <person name="Medema M.H."/>
            <person name="Devos D.P."/>
            <person name="Kaster A.-K."/>
            <person name="Ovreas L."/>
            <person name="Rohde M."/>
            <person name="Galperin M.Y."/>
            <person name="Jogler C."/>
        </authorList>
    </citation>
    <scope>NUCLEOTIDE SEQUENCE [LARGE SCALE GENOMIC DNA]</scope>
    <source>
        <strain evidence="3 4">Enr8</strain>
    </source>
</reference>